<feature type="domain" description="PAS" evidence="16">
    <location>
        <begin position="674"/>
        <end position="746"/>
    </location>
</feature>
<evidence type="ECO:0000256" key="2">
    <source>
        <dbReference type="ARBA" id="ARBA00004651"/>
    </source>
</evidence>
<evidence type="ECO:0000256" key="7">
    <source>
        <dbReference type="ARBA" id="ARBA00022692"/>
    </source>
</evidence>
<dbReference type="EMBL" id="JAESVP010000008">
    <property type="protein sequence ID" value="MBL4929498.1"/>
    <property type="molecule type" value="Genomic_DNA"/>
</dbReference>
<evidence type="ECO:0000259" key="16">
    <source>
        <dbReference type="PROSITE" id="PS50112"/>
    </source>
</evidence>
<feature type="domain" description="CHASE" evidence="18">
    <location>
        <begin position="299"/>
        <end position="493"/>
    </location>
</feature>
<keyword evidence="8" id="KW-0418">Kinase</keyword>
<dbReference type="NCBIfam" id="TIGR00229">
    <property type="entry name" value="sensory_box"/>
    <property type="match status" value="2"/>
</dbReference>
<proteinExistence type="predicted"/>
<dbReference type="FunFam" id="1.10.287.130:FF:000001">
    <property type="entry name" value="Two-component sensor histidine kinase"/>
    <property type="match status" value="1"/>
</dbReference>
<dbReference type="PROSITE" id="PS50109">
    <property type="entry name" value="HIS_KIN"/>
    <property type="match status" value="1"/>
</dbReference>
<dbReference type="InterPro" id="IPR001610">
    <property type="entry name" value="PAC"/>
</dbReference>
<comment type="caution">
    <text evidence="19">The sequence shown here is derived from an EMBL/GenBank/DDBJ whole genome shotgun (WGS) entry which is preliminary data.</text>
</comment>
<feature type="transmembrane region" description="Helical" evidence="13">
    <location>
        <begin position="171"/>
        <end position="194"/>
    </location>
</feature>
<evidence type="ECO:0000256" key="9">
    <source>
        <dbReference type="ARBA" id="ARBA00022989"/>
    </source>
</evidence>
<dbReference type="InterPro" id="IPR007895">
    <property type="entry name" value="MASE1"/>
</dbReference>
<dbReference type="Gene3D" id="1.10.287.130">
    <property type="match status" value="1"/>
</dbReference>
<dbReference type="SMART" id="SM00388">
    <property type="entry name" value="HisKA"/>
    <property type="match status" value="1"/>
</dbReference>
<dbReference type="PANTHER" id="PTHR43047">
    <property type="entry name" value="TWO-COMPONENT HISTIDINE PROTEIN KINASE"/>
    <property type="match status" value="1"/>
</dbReference>
<dbReference type="Pfam" id="PF02518">
    <property type="entry name" value="HATPase_c"/>
    <property type="match status" value="1"/>
</dbReference>
<evidence type="ECO:0000256" key="12">
    <source>
        <dbReference type="PROSITE-ProRule" id="PRU00169"/>
    </source>
</evidence>
<feature type="domain" description="Response regulatory" evidence="15">
    <location>
        <begin position="1050"/>
        <end position="1159"/>
    </location>
</feature>
<feature type="transmembrane region" description="Helical" evidence="13">
    <location>
        <begin position="100"/>
        <end position="121"/>
    </location>
</feature>
<dbReference type="Pfam" id="PF00512">
    <property type="entry name" value="HisKA"/>
    <property type="match status" value="1"/>
</dbReference>
<dbReference type="CDD" id="cd00156">
    <property type="entry name" value="REC"/>
    <property type="match status" value="1"/>
</dbReference>
<dbReference type="InterPro" id="IPR000700">
    <property type="entry name" value="PAS-assoc_C"/>
</dbReference>
<dbReference type="InterPro" id="IPR036097">
    <property type="entry name" value="HisK_dim/P_sf"/>
</dbReference>
<dbReference type="SUPFAM" id="SSF52172">
    <property type="entry name" value="CheY-like"/>
    <property type="match status" value="1"/>
</dbReference>
<feature type="modified residue" description="4-aspartylphosphate" evidence="12">
    <location>
        <position position="1098"/>
    </location>
</feature>
<evidence type="ECO:0000256" key="6">
    <source>
        <dbReference type="ARBA" id="ARBA00022679"/>
    </source>
</evidence>
<dbReference type="CDD" id="cd00130">
    <property type="entry name" value="PAS"/>
    <property type="match status" value="2"/>
</dbReference>
<keyword evidence="20" id="KW-1185">Reference proteome</keyword>
<dbReference type="PROSITE" id="PS50839">
    <property type="entry name" value="CHASE"/>
    <property type="match status" value="1"/>
</dbReference>
<dbReference type="PRINTS" id="PR00344">
    <property type="entry name" value="BCTRLSENSOR"/>
</dbReference>
<dbReference type="InterPro" id="IPR001789">
    <property type="entry name" value="Sig_transdc_resp-reg_receiver"/>
</dbReference>
<feature type="transmembrane region" description="Helical" evidence="13">
    <location>
        <begin position="133"/>
        <end position="159"/>
    </location>
</feature>
<evidence type="ECO:0000256" key="10">
    <source>
        <dbReference type="ARBA" id="ARBA00023012"/>
    </source>
</evidence>
<feature type="transmembrane region" description="Helical" evidence="13">
    <location>
        <begin position="71"/>
        <end position="88"/>
    </location>
</feature>
<evidence type="ECO:0000259" key="17">
    <source>
        <dbReference type="PROSITE" id="PS50113"/>
    </source>
</evidence>
<dbReference type="Pfam" id="PF13426">
    <property type="entry name" value="PAS_9"/>
    <property type="match status" value="1"/>
</dbReference>
<comment type="catalytic activity">
    <reaction evidence="1">
        <text>ATP + protein L-histidine = ADP + protein N-phospho-L-histidine.</text>
        <dbReference type="EC" id="2.7.13.3"/>
    </reaction>
</comment>
<dbReference type="PANTHER" id="PTHR43047:SF72">
    <property type="entry name" value="OSMOSENSING HISTIDINE PROTEIN KINASE SLN1"/>
    <property type="match status" value="1"/>
</dbReference>
<dbReference type="CDD" id="cd16922">
    <property type="entry name" value="HATPase_EvgS-ArcB-TorS-like"/>
    <property type="match status" value="1"/>
</dbReference>
<dbReference type="PROSITE" id="PS50112">
    <property type="entry name" value="PAS"/>
    <property type="match status" value="2"/>
</dbReference>
<dbReference type="GO" id="GO:0000155">
    <property type="term" value="F:phosphorelay sensor kinase activity"/>
    <property type="evidence" value="ECO:0007669"/>
    <property type="project" value="InterPro"/>
</dbReference>
<dbReference type="InterPro" id="IPR006189">
    <property type="entry name" value="CHASE_dom"/>
</dbReference>
<evidence type="ECO:0000256" key="1">
    <source>
        <dbReference type="ARBA" id="ARBA00000085"/>
    </source>
</evidence>
<feature type="transmembrane region" description="Helical" evidence="13">
    <location>
        <begin position="214"/>
        <end position="232"/>
    </location>
</feature>
<dbReference type="InterPro" id="IPR042240">
    <property type="entry name" value="CHASE_sf"/>
</dbReference>
<dbReference type="GO" id="GO:0009927">
    <property type="term" value="F:histidine phosphotransfer kinase activity"/>
    <property type="evidence" value="ECO:0007669"/>
    <property type="project" value="TreeGrafter"/>
</dbReference>
<dbReference type="Pfam" id="PF03924">
    <property type="entry name" value="CHASE"/>
    <property type="match status" value="1"/>
</dbReference>
<feature type="domain" description="Histidine kinase" evidence="14">
    <location>
        <begin position="807"/>
        <end position="1026"/>
    </location>
</feature>
<dbReference type="EC" id="2.7.13.3" evidence="3"/>
<evidence type="ECO:0000313" key="19">
    <source>
        <dbReference type="EMBL" id="MBL4929498.1"/>
    </source>
</evidence>
<evidence type="ECO:0000259" key="14">
    <source>
        <dbReference type="PROSITE" id="PS50109"/>
    </source>
</evidence>
<dbReference type="PROSITE" id="PS50110">
    <property type="entry name" value="RESPONSE_REGULATORY"/>
    <property type="match status" value="1"/>
</dbReference>
<keyword evidence="6" id="KW-0808">Transferase</keyword>
<dbReference type="InterPro" id="IPR035965">
    <property type="entry name" value="PAS-like_dom_sf"/>
</dbReference>
<dbReference type="InterPro" id="IPR011006">
    <property type="entry name" value="CheY-like_superfamily"/>
</dbReference>
<dbReference type="InterPro" id="IPR003661">
    <property type="entry name" value="HisK_dim/P_dom"/>
</dbReference>
<dbReference type="InterPro" id="IPR013655">
    <property type="entry name" value="PAS_fold_3"/>
</dbReference>
<comment type="subcellular location">
    <subcellularLocation>
        <location evidence="2">Cell membrane</location>
        <topology evidence="2">Multi-pass membrane protein</topology>
    </subcellularLocation>
</comment>
<dbReference type="SUPFAM" id="SSF55785">
    <property type="entry name" value="PYP-like sensor domain (PAS domain)"/>
    <property type="match status" value="2"/>
</dbReference>
<dbReference type="SMART" id="SM00091">
    <property type="entry name" value="PAS"/>
    <property type="match status" value="2"/>
</dbReference>
<dbReference type="SUPFAM" id="SSF47384">
    <property type="entry name" value="Homodimeric domain of signal transducing histidine kinase"/>
    <property type="match status" value="1"/>
</dbReference>
<dbReference type="FunFam" id="3.30.565.10:FF:000006">
    <property type="entry name" value="Sensor histidine kinase WalK"/>
    <property type="match status" value="1"/>
</dbReference>
<feature type="domain" description="PAC" evidence="17">
    <location>
        <begin position="750"/>
        <end position="803"/>
    </location>
</feature>
<evidence type="ECO:0000256" key="13">
    <source>
        <dbReference type="SAM" id="Phobius"/>
    </source>
</evidence>
<dbReference type="InterPro" id="IPR005467">
    <property type="entry name" value="His_kinase_dom"/>
</dbReference>
<dbReference type="Pfam" id="PF00072">
    <property type="entry name" value="Response_reg"/>
    <property type="match status" value="1"/>
</dbReference>
<evidence type="ECO:0000313" key="20">
    <source>
        <dbReference type="Proteomes" id="UP000619033"/>
    </source>
</evidence>
<dbReference type="InterPro" id="IPR000014">
    <property type="entry name" value="PAS"/>
</dbReference>
<protein>
    <recommendedName>
        <fullName evidence="3">histidine kinase</fullName>
        <ecNumber evidence="3">2.7.13.3</ecNumber>
    </recommendedName>
</protein>
<dbReference type="AlphaFoldDB" id="A0A8J7MVU6"/>
<dbReference type="InterPro" id="IPR036890">
    <property type="entry name" value="HATPase_C_sf"/>
</dbReference>
<sequence>MASKQQAEIVFLRASAPRIAPIILLALIFCALSLTGVIFVPATADDVVILRGAGAAVGALLVFGRQLWPGVFLGAVASRVILAWVHYWEFTEFDDIFRTFVLALAMSLQALIGATLIRLICGFPLRLRGRAHLAAIVCGVVPLTCLIVPSTGIGLFSLSQTIDSADLVHHWVVWWVGDVIAVVLALSVAVLGPWNRIAVAFWKGTALPRFTWQALFYVTLSVAITFLSWAQMSRVGNQSDRAQFETLAHDAREVLKHRLEVYKLGLGGGVGLFRASESVSSADWRNYVGSLKLSEGLFGLEGIGFIEPVAPGEAESFLAETRADGVVDLKIRPAISAGPMLVIKYIEPLATNKTALGLNIAFETNRYVTAARARDTGEVSLTEPITLVQDEARGAGLALMMPVYSGEAELRTVADRRAAFAGLVFSPIIVSRLMADLTTSQSEDLRISIYNGPTADPDRRFYASDNTPSIKAHTAQFRVIDSLQVYGQIWTIVSESTPELEARLFSLKPASFLIGGLSFSVLLAFFLVSAFRREELVREMVALRTRELATQVDENRSIIETAVATIALLDERGHVLRSNDALPQLLACNPQDILGKPFTSLLNGQIGDYFDQSETAGDRAPYRGELTTTSNLGQSHILDVQIIPWKNSDDQRRYTAVMRNITEQRSTADQLRSTQRRLDLALTGAKIGVFDINLRTGTSIVSHTWRELMGYDGDEDIDPQKAWLQRIHPDDLQRVTEADLACIEGHSPRSVSEYRVRMKDGAWHWMRSDAAGEERDADGRASRLIGLQTDITDQRQVDELKRQFVSTVSHELRTPLTSINGSISLLLNAMSDGLTDSAKRMLSIAQKNCDRLILLVNDILDLERLESGPPKPMLVPADISVHVKKAMLVNQPFAAQFGVTYDLVRDAPGLLVQLDDRCFQQIMSNLMSNAAKFSPKGGKVRIAIERLDDRIRVSVTDNGRGIPADFSDRIFKPFSQVDGTANRQTEGTGLGLHIAKRLVEQMDGSIGFVSEPQVSTTFWVTLAAWEETTANAEHAATTELSGATAMVTPRILHVEDDHDFSEVLTAAFGSAADMVNTANGAAAQDILSRNSFDLIILDRGLSERDGSSLLEYLALWHPSTQVVALSSTEHFSSDPRLQMTFVKSRVRLDDMTRQCLALIAAQRRPAGPVPFG</sequence>
<keyword evidence="10" id="KW-0902">Two-component regulatory system</keyword>
<feature type="transmembrane region" description="Helical" evidence="13">
    <location>
        <begin position="21"/>
        <end position="42"/>
    </location>
</feature>
<keyword evidence="11 13" id="KW-0472">Membrane</keyword>
<dbReference type="PROSITE" id="PS50113">
    <property type="entry name" value="PAC"/>
    <property type="match status" value="1"/>
</dbReference>
<reference evidence="19" key="1">
    <citation type="submission" date="2021-01" db="EMBL/GenBank/DDBJ databases">
        <title>Genome seq and assembly of Tabrizicola sp. KVB23.</title>
        <authorList>
            <person name="Chhetri G."/>
        </authorList>
    </citation>
    <scope>NUCLEOTIDE SEQUENCE</scope>
    <source>
        <strain evidence="19">KVB23</strain>
    </source>
</reference>
<organism evidence="19 20">
    <name type="scientific">Fuscibacter oryzae</name>
    <dbReference type="NCBI Taxonomy" id="2803939"/>
    <lineage>
        <taxon>Bacteria</taxon>
        <taxon>Pseudomonadati</taxon>
        <taxon>Pseudomonadota</taxon>
        <taxon>Alphaproteobacteria</taxon>
        <taxon>Rhodobacterales</taxon>
        <taxon>Paracoccaceae</taxon>
        <taxon>Fuscibacter</taxon>
    </lineage>
</organism>
<gene>
    <name evidence="19" type="ORF">JI744_15445</name>
</gene>
<dbReference type="CDD" id="cd00082">
    <property type="entry name" value="HisKA"/>
    <property type="match status" value="1"/>
</dbReference>
<dbReference type="Proteomes" id="UP000619033">
    <property type="component" value="Unassembled WGS sequence"/>
</dbReference>
<dbReference type="SMART" id="SM00086">
    <property type="entry name" value="PAC"/>
    <property type="match status" value="2"/>
</dbReference>
<dbReference type="SUPFAM" id="SSF55874">
    <property type="entry name" value="ATPase domain of HSP90 chaperone/DNA topoisomerase II/histidine kinase"/>
    <property type="match status" value="1"/>
</dbReference>
<dbReference type="Pfam" id="PF08447">
    <property type="entry name" value="PAS_3"/>
    <property type="match status" value="1"/>
</dbReference>
<keyword evidence="7 13" id="KW-0812">Transmembrane</keyword>
<evidence type="ECO:0000259" key="18">
    <source>
        <dbReference type="PROSITE" id="PS50839"/>
    </source>
</evidence>
<dbReference type="SMART" id="SM00387">
    <property type="entry name" value="HATPase_c"/>
    <property type="match status" value="1"/>
</dbReference>
<evidence type="ECO:0000256" key="5">
    <source>
        <dbReference type="ARBA" id="ARBA00022553"/>
    </source>
</evidence>
<accession>A0A8J7MVU6</accession>
<dbReference type="InterPro" id="IPR003594">
    <property type="entry name" value="HATPase_dom"/>
</dbReference>
<dbReference type="Pfam" id="PF05231">
    <property type="entry name" value="MASE1"/>
    <property type="match status" value="1"/>
</dbReference>
<dbReference type="SMART" id="SM01079">
    <property type="entry name" value="CHASE"/>
    <property type="match status" value="1"/>
</dbReference>
<dbReference type="InterPro" id="IPR004358">
    <property type="entry name" value="Sig_transdc_His_kin-like_C"/>
</dbReference>
<evidence type="ECO:0000256" key="4">
    <source>
        <dbReference type="ARBA" id="ARBA00022475"/>
    </source>
</evidence>
<dbReference type="Gene3D" id="3.30.450.20">
    <property type="entry name" value="PAS domain"/>
    <property type="match status" value="2"/>
</dbReference>
<dbReference type="GO" id="GO:0005886">
    <property type="term" value="C:plasma membrane"/>
    <property type="evidence" value="ECO:0007669"/>
    <property type="project" value="UniProtKB-SubCell"/>
</dbReference>
<keyword evidence="4" id="KW-1003">Cell membrane</keyword>
<dbReference type="RefSeq" id="WP_202662029.1">
    <property type="nucleotide sequence ID" value="NZ_JAESVP010000008.1"/>
</dbReference>
<name>A0A8J7MVU6_9RHOB</name>
<dbReference type="Gene3D" id="3.30.450.350">
    <property type="entry name" value="CHASE domain"/>
    <property type="match status" value="1"/>
</dbReference>
<feature type="transmembrane region" description="Helical" evidence="13">
    <location>
        <begin position="48"/>
        <end position="64"/>
    </location>
</feature>
<evidence type="ECO:0000259" key="15">
    <source>
        <dbReference type="PROSITE" id="PS50110"/>
    </source>
</evidence>
<evidence type="ECO:0000256" key="3">
    <source>
        <dbReference type="ARBA" id="ARBA00012438"/>
    </source>
</evidence>
<dbReference type="Gene3D" id="3.40.50.2300">
    <property type="match status" value="1"/>
</dbReference>
<evidence type="ECO:0000256" key="11">
    <source>
        <dbReference type="ARBA" id="ARBA00023136"/>
    </source>
</evidence>
<keyword evidence="5 12" id="KW-0597">Phosphoprotein</keyword>
<keyword evidence="9 13" id="KW-1133">Transmembrane helix</keyword>
<dbReference type="Gene3D" id="3.30.565.10">
    <property type="entry name" value="Histidine kinase-like ATPase, C-terminal domain"/>
    <property type="match status" value="1"/>
</dbReference>
<feature type="domain" description="PAS" evidence="16">
    <location>
        <begin position="551"/>
        <end position="596"/>
    </location>
</feature>
<evidence type="ECO:0000256" key="8">
    <source>
        <dbReference type="ARBA" id="ARBA00022777"/>
    </source>
</evidence>